<evidence type="ECO:0000256" key="8">
    <source>
        <dbReference type="ARBA" id="ARBA00047885"/>
    </source>
</evidence>
<gene>
    <name evidence="11" type="ORF">MNBD_PLANCTO02-1477</name>
</gene>
<sequence>MKEYIHFFRQFRERFETTGSIAPSSRFLARAITQPLVNFKKENQPVRILEIGPGTGAFTGHIVRHLSAGDQFDIVEINEVFANLIQEQFKTKPHYQKAADVSQVHCCPLQEFETEGGYDFIVSGLPLNNFSPALVANFFELFSKLLKPGGTLSYFEYMFIRSLKKTLSSKMREIDAVIKPEVEQHRIRRDWVFANLPSAWVQHLQFSKE</sequence>
<evidence type="ECO:0000256" key="5">
    <source>
        <dbReference type="ARBA" id="ARBA00039449"/>
    </source>
</evidence>
<dbReference type="AlphaFoldDB" id="A0A3B1E1A9"/>
<dbReference type="Gene3D" id="3.40.50.150">
    <property type="entry name" value="Vaccinia Virus protein VP39"/>
    <property type="match status" value="1"/>
</dbReference>
<evidence type="ECO:0000256" key="7">
    <source>
        <dbReference type="ARBA" id="ARBA00047306"/>
    </source>
</evidence>
<protein>
    <recommendedName>
        <fullName evidence="5">Alpha N-terminal protein methyltransferase 1</fullName>
        <ecNumber evidence="4">2.1.1.244</ecNumber>
    </recommendedName>
    <alternativeName>
        <fullName evidence="6">X-Pro-Lys N-terminal protein methyltransferase 1</fullName>
    </alternativeName>
</protein>
<dbReference type="GO" id="GO:0071885">
    <property type="term" value="F:N-terminal protein N-methyltransferase activity"/>
    <property type="evidence" value="ECO:0007669"/>
    <property type="project" value="UniProtKB-EC"/>
</dbReference>
<dbReference type="InterPro" id="IPR029063">
    <property type="entry name" value="SAM-dependent_MTases_sf"/>
</dbReference>
<comment type="catalytic activity">
    <reaction evidence="7">
        <text>N-terminal L-seryl-L-prolyl-L-lysyl-[protein] + 3 S-adenosyl-L-methionine = N-terminal N,N,N-trimethyl-L-seryl-L-prolyl-L-lysyl-[protein] + 3 S-adenosyl-L-homocysteine + 3 H(+)</text>
        <dbReference type="Rhea" id="RHEA:54724"/>
        <dbReference type="Rhea" id="RHEA-COMP:13789"/>
        <dbReference type="Rhea" id="RHEA-COMP:13973"/>
        <dbReference type="ChEBI" id="CHEBI:15378"/>
        <dbReference type="ChEBI" id="CHEBI:57856"/>
        <dbReference type="ChEBI" id="CHEBI:59789"/>
        <dbReference type="ChEBI" id="CHEBI:138061"/>
        <dbReference type="ChEBI" id="CHEBI:138317"/>
        <dbReference type="EC" id="2.1.1.244"/>
    </reaction>
</comment>
<dbReference type="PANTHER" id="PTHR12753:SF0">
    <property type="entry name" value="ALPHA N-TERMINAL PROTEIN METHYLTRANSFERASE 1"/>
    <property type="match status" value="1"/>
</dbReference>
<accession>A0A3B1E1A9</accession>
<dbReference type="GO" id="GO:0005737">
    <property type="term" value="C:cytoplasm"/>
    <property type="evidence" value="ECO:0007669"/>
    <property type="project" value="TreeGrafter"/>
</dbReference>
<dbReference type="EC" id="2.1.1.244" evidence="4"/>
<keyword evidence="1" id="KW-0489">Methyltransferase</keyword>
<evidence type="ECO:0000256" key="6">
    <source>
        <dbReference type="ARBA" id="ARBA00043129"/>
    </source>
</evidence>
<comment type="catalytic activity">
    <reaction evidence="8">
        <text>N-terminal L-prolyl-L-prolyl-L-lysyl-[protein] + 2 S-adenosyl-L-methionine = N-terminal N,N-dimethyl-L-prolyl-L-prolyl-L-lysyl-[protein] + 2 S-adenosyl-L-homocysteine + 2 H(+)</text>
        <dbReference type="Rhea" id="RHEA:54736"/>
        <dbReference type="Rhea" id="RHEA-COMP:13787"/>
        <dbReference type="Rhea" id="RHEA-COMP:13974"/>
        <dbReference type="ChEBI" id="CHEBI:15378"/>
        <dbReference type="ChEBI" id="CHEBI:57856"/>
        <dbReference type="ChEBI" id="CHEBI:59789"/>
        <dbReference type="ChEBI" id="CHEBI:138059"/>
        <dbReference type="ChEBI" id="CHEBI:138318"/>
        <dbReference type="EC" id="2.1.1.244"/>
    </reaction>
</comment>
<dbReference type="EMBL" id="UOGL01000282">
    <property type="protein sequence ID" value="VAX38965.1"/>
    <property type="molecule type" value="Genomic_DNA"/>
</dbReference>
<dbReference type="InterPro" id="IPR041698">
    <property type="entry name" value="Methyltransf_25"/>
</dbReference>
<dbReference type="Pfam" id="PF13649">
    <property type="entry name" value="Methyltransf_25"/>
    <property type="match status" value="1"/>
</dbReference>
<evidence type="ECO:0000313" key="11">
    <source>
        <dbReference type="EMBL" id="VAX38965.1"/>
    </source>
</evidence>
<keyword evidence="3" id="KW-0949">S-adenosyl-L-methionine</keyword>
<dbReference type="SUPFAM" id="SSF53335">
    <property type="entry name" value="S-adenosyl-L-methionine-dependent methyltransferases"/>
    <property type="match status" value="1"/>
</dbReference>
<evidence type="ECO:0000256" key="9">
    <source>
        <dbReference type="ARBA" id="ARBA00048167"/>
    </source>
</evidence>
<evidence type="ECO:0000256" key="3">
    <source>
        <dbReference type="ARBA" id="ARBA00022691"/>
    </source>
</evidence>
<feature type="domain" description="Methyltransferase" evidence="10">
    <location>
        <begin position="48"/>
        <end position="150"/>
    </location>
</feature>
<proteinExistence type="predicted"/>
<name>A0A3B1E1A9_9ZZZZ</name>
<dbReference type="CDD" id="cd02440">
    <property type="entry name" value="AdoMet_MTases"/>
    <property type="match status" value="1"/>
</dbReference>
<organism evidence="11">
    <name type="scientific">hydrothermal vent metagenome</name>
    <dbReference type="NCBI Taxonomy" id="652676"/>
    <lineage>
        <taxon>unclassified sequences</taxon>
        <taxon>metagenomes</taxon>
        <taxon>ecological metagenomes</taxon>
    </lineage>
</organism>
<dbReference type="PANTHER" id="PTHR12753">
    <property type="entry name" value="AD-003 - RELATED"/>
    <property type="match status" value="1"/>
</dbReference>
<reference evidence="11" key="1">
    <citation type="submission" date="2018-06" db="EMBL/GenBank/DDBJ databases">
        <authorList>
            <person name="Zhirakovskaya E."/>
        </authorList>
    </citation>
    <scope>NUCLEOTIDE SEQUENCE</scope>
</reference>
<evidence type="ECO:0000259" key="10">
    <source>
        <dbReference type="Pfam" id="PF13649"/>
    </source>
</evidence>
<evidence type="ECO:0000256" key="2">
    <source>
        <dbReference type="ARBA" id="ARBA00022679"/>
    </source>
</evidence>
<comment type="catalytic activity">
    <reaction evidence="9">
        <text>N-terminal L-alanyl-L-prolyl-L-lysyl-[protein] + 3 S-adenosyl-L-methionine = N-terminal N,N,N-trimethyl-L-alanyl-L-prolyl-L-lysyl-[protein] + 3 S-adenosyl-L-homocysteine + 3 H(+)</text>
        <dbReference type="Rhea" id="RHEA:54712"/>
        <dbReference type="Rhea" id="RHEA-COMP:13785"/>
        <dbReference type="Rhea" id="RHEA-COMP:13971"/>
        <dbReference type="ChEBI" id="CHEBI:15378"/>
        <dbReference type="ChEBI" id="CHEBI:57856"/>
        <dbReference type="ChEBI" id="CHEBI:59789"/>
        <dbReference type="ChEBI" id="CHEBI:138057"/>
        <dbReference type="ChEBI" id="CHEBI:138315"/>
        <dbReference type="EC" id="2.1.1.244"/>
    </reaction>
</comment>
<evidence type="ECO:0000256" key="1">
    <source>
        <dbReference type="ARBA" id="ARBA00022603"/>
    </source>
</evidence>
<evidence type="ECO:0000256" key="4">
    <source>
        <dbReference type="ARBA" id="ARBA00039112"/>
    </source>
</evidence>
<keyword evidence="2" id="KW-0808">Transferase</keyword>
<dbReference type="InterPro" id="IPR008576">
    <property type="entry name" value="MeTrfase_NTM1"/>
</dbReference>
<dbReference type="GO" id="GO:0032259">
    <property type="term" value="P:methylation"/>
    <property type="evidence" value="ECO:0007669"/>
    <property type="project" value="UniProtKB-KW"/>
</dbReference>